<evidence type="ECO:0000259" key="4">
    <source>
        <dbReference type="Pfam" id="PF08450"/>
    </source>
</evidence>
<evidence type="ECO:0000313" key="6">
    <source>
        <dbReference type="Proteomes" id="UP001175261"/>
    </source>
</evidence>
<sequence length="307" mass="34394">MHTFEVTEPYLDQGFGLSEGPFWEKDANVLRFTDIVNSKVYRVNLAEGPSSLQTLSYDHSISFTGEVADHKDWFVYGGKYGVGVSHKKGGTPRPVKEFWTEEEEKKEKREKMRANDGAVDSKGRFWVSAVCDPEVTSFAPEAVLFRLDPDGGLHRMEEGMTIPNGMSWSLDDKLMYLADTKDRNIYKYDFNAETGNISNKRLFFQTEEGTGPDGHAMDVEGHIWTAVWGGWKVIRISPEAKVTAEVRLPTRCITAVAFAGEDLYITSEKEPEPEKYPESVKYAGHVFKCHVGVAGKPSHKAIVKLGG</sequence>
<comment type="caution">
    <text evidence="5">The sequence shown here is derived from an EMBL/GenBank/DDBJ whole genome shotgun (WGS) entry which is preliminary data.</text>
</comment>
<feature type="binding site" evidence="3">
    <location>
        <position position="113"/>
    </location>
    <ligand>
        <name>substrate</name>
    </ligand>
</feature>
<evidence type="ECO:0000256" key="3">
    <source>
        <dbReference type="PIRSR" id="PIRSR605511-2"/>
    </source>
</evidence>
<feature type="binding site" evidence="3">
    <location>
        <position position="19"/>
    </location>
    <ligand>
        <name>a divalent metal cation</name>
        <dbReference type="ChEBI" id="CHEBI:60240"/>
    </ligand>
</feature>
<feature type="active site" description="Proton donor/acceptor" evidence="2">
    <location>
        <position position="213"/>
    </location>
</feature>
<feature type="domain" description="SMP-30/Gluconolactonase/LRE-like region" evidence="4">
    <location>
        <begin position="17"/>
        <end position="267"/>
    </location>
</feature>
<dbReference type="GO" id="GO:0005509">
    <property type="term" value="F:calcium ion binding"/>
    <property type="evidence" value="ECO:0007669"/>
    <property type="project" value="TreeGrafter"/>
</dbReference>
<dbReference type="Pfam" id="PF08450">
    <property type="entry name" value="SGL"/>
    <property type="match status" value="1"/>
</dbReference>
<protein>
    <recommendedName>
        <fullName evidence="4">SMP-30/Gluconolactonase/LRE-like region domain-containing protein</fullName>
    </recommendedName>
</protein>
<name>A0AA39L3X9_SARSR</name>
<dbReference type="PANTHER" id="PTHR10907:SF47">
    <property type="entry name" value="REGUCALCIN"/>
    <property type="match status" value="1"/>
</dbReference>
<keyword evidence="6" id="KW-1185">Reference proteome</keyword>
<feature type="binding site" evidence="3">
    <location>
        <position position="213"/>
    </location>
    <ligand>
        <name>a divalent metal cation</name>
        <dbReference type="ChEBI" id="CHEBI:60240"/>
    </ligand>
</feature>
<evidence type="ECO:0000256" key="1">
    <source>
        <dbReference type="ARBA" id="ARBA00008853"/>
    </source>
</evidence>
<dbReference type="GO" id="GO:0004341">
    <property type="term" value="F:gluconolactonase activity"/>
    <property type="evidence" value="ECO:0007669"/>
    <property type="project" value="TreeGrafter"/>
</dbReference>
<keyword evidence="3" id="KW-0479">Metal-binding</keyword>
<comment type="cofactor">
    <cofactor evidence="3">
        <name>Zn(2+)</name>
        <dbReference type="ChEBI" id="CHEBI:29105"/>
    </cofactor>
    <text evidence="3">Binds 1 divalent metal cation per subunit.</text>
</comment>
<dbReference type="PANTHER" id="PTHR10907">
    <property type="entry name" value="REGUCALCIN"/>
    <property type="match status" value="1"/>
</dbReference>
<comment type="similarity">
    <text evidence="1">Belongs to the SMP-30/CGR1 family.</text>
</comment>
<dbReference type="InterPro" id="IPR005511">
    <property type="entry name" value="SMP-30"/>
</dbReference>
<dbReference type="InterPro" id="IPR011042">
    <property type="entry name" value="6-blade_b-propeller_TolB-like"/>
</dbReference>
<dbReference type="SUPFAM" id="SSF63829">
    <property type="entry name" value="Calcium-dependent phosphotriesterase"/>
    <property type="match status" value="1"/>
</dbReference>
<dbReference type="InterPro" id="IPR013658">
    <property type="entry name" value="SGL"/>
</dbReference>
<proteinExistence type="inferred from homology"/>
<dbReference type="EMBL" id="JAPDFR010000009">
    <property type="protein sequence ID" value="KAK0383611.1"/>
    <property type="molecule type" value="Genomic_DNA"/>
</dbReference>
<feature type="binding site" evidence="3">
    <location>
        <position position="115"/>
    </location>
    <ligand>
        <name>substrate</name>
    </ligand>
</feature>
<dbReference type="AlphaFoldDB" id="A0AA39L3X9"/>
<evidence type="ECO:0000256" key="2">
    <source>
        <dbReference type="PIRSR" id="PIRSR605511-1"/>
    </source>
</evidence>
<accession>A0AA39L3X9</accession>
<keyword evidence="3" id="KW-0862">Zinc</keyword>
<organism evidence="5 6">
    <name type="scientific">Sarocladium strictum</name>
    <name type="common">Black bundle disease fungus</name>
    <name type="synonym">Acremonium strictum</name>
    <dbReference type="NCBI Taxonomy" id="5046"/>
    <lineage>
        <taxon>Eukaryota</taxon>
        <taxon>Fungi</taxon>
        <taxon>Dikarya</taxon>
        <taxon>Ascomycota</taxon>
        <taxon>Pezizomycotina</taxon>
        <taxon>Sordariomycetes</taxon>
        <taxon>Hypocreomycetidae</taxon>
        <taxon>Hypocreales</taxon>
        <taxon>Sarocladiaceae</taxon>
        <taxon>Sarocladium</taxon>
    </lineage>
</organism>
<gene>
    <name evidence="5" type="ORF">NLU13_9522</name>
</gene>
<feature type="binding site" evidence="3">
    <location>
        <position position="164"/>
    </location>
    <ligand>
        <name>a divalent metal cation</name>
        <dbReference type="ChEBI" id="CHEBI:60240"/>
    </ligand>
</feature>
<dbReference type="Gene3D" id="2.120.10.30">
    <property type="entry name" value="TolB, C-terminal domain"/>
    <property type="match status" value="1"/>
</dbReference>
<dbReference type="Proteomes" id="UP001175261">
    <property type="component" value="Unassembled WGS sequence"/>
</dbReference>
<evidence type="ECO:0000313" key="5">
    <source>
        <dbReference type="EMBL" id="KAK0383611.1"/>
    </source>
</evidence>
<reference evidence="5" key="1">
    <citation type="submission" date="2022-10" db="EMBL/GenBank/DDBJ databases">
        <title>Determination and structural analysis of whole genome sequence of Sarocladium strictum F4-1.</title>
        <authorList>
            <person name="Hu L."/>
            <person name="Jiang Y."/>
        </authorList>
    </citation>
    <scope>NUCLEOTIDE SEQUENCE</scope>
    <source>
        <strain evidence="5">F4-1</strain>
    </source>
</reference>
<dbReference type="PRINTS" id="PR01790">
    <property type="entry name" value="SMP30FAMILY"/>
</dbReference>